<feature type="region of interest" description="Disordered" evidence="3">
    <location>
        <begin position="851"/>
        <end position="884"/>
    </location>
</feature>
<dbReference type="Gene3D" id="2.40.10.10">
    <property type="entry name" value="Trypsin-like serine proteases"/>
    <property type="match status" value="1"/>
</dbReference>
<dbReference type="InterPro" id="IPR050430">
    <property type="entry name" value="Peptidase_S1"/>
</dbReference>
<dbReference type="PRINTS" id="PR00722">
    <property type="entry name" value="CHYMOTRYPSIN"/>
</dbReference>
<dbReference type="EMBL" id="JAQRFO010000001">
    <property type="protein sequence ID" value="MDC9620229.1"/>
    <property type="molecule type" value="Genomic_DNA"/>
</dbReference>
<dbReference type="PANTHER" id="PTHR24276:SF98">
    <property type="entry name" value="FI18310P1-RELATED"/>
    <property type="match status" value="1"/>
</dbReference>
<proteinExistence type="inferred from homology"/>
<dbReference type="PROSITE" id="PS50240">
    <property type="entry name" value="TRYPSIN_DOM"/>
    <property type="match status" value="1"/>
</dbReference>
<dbReference type="InterPro" id="IPR001254">
    <property type="entry name" value="Trypsin_dom"/>
</dbReference>
<dbReference type="InterPro" id="IPR043504">
    <property type="entry name" value="Peptidase_S1_PA_chymotrypsin"/>
</dbReference>
<protein>
    <submittedName>
        <fullName evidence="5">Trypsin-like serine protease</fullName>
        <ecNumber evidence="5">3.4.21.-</ecNumber>
    </submittedName>
</protein>
<evidence type="ECO:0000313" key="5">
    <source>
        <dbReference type="EMBL" id="MDC9620229.1"/>
    </source>
</evidence>
<dbReference type="EC" id="3.4.21.-" evidence="5"/>
<feature type="domain" description="Peptidase S1" evidence="4">
    <location>
        <begin position="33"/>
        <end position="285"/>
    </location>
</feature>
<dbReference type="InterPro" id="IPR018114">
    <property type="entry name" value="TRYPSIN_HIS"/>
</dbReference>
<gene>
    <name evidence="5" type="ORF">PSI22_00940</name>
</gene>
<accession>A0ABT5LXU3</accession>
<keyword evidence="6" id="KW-1185">Reference proteome</keyword>
<comment type="similarity">
    <text evidence="1">Belongs to the peptidase S1 family.</text>
</comment>
<dbReference type="Proteomes" id="UP001214757">
    <property type="component" value="Unassembled WGS sequence"/>
</dbReference>
<evidence type="ECO:0000259" key="4">
    <source>
        <dbReference type="PROSITE" id="PS50240"/>
    </source>
</evidence>
<keyword evidence="5" id="KW-0378">Hydrolase</keyword>
<dbReference type="InterPro" id="IPR009003">
    <property type="entry name" value="Peptidase_S1_PA"/>
</dbReference>
<dbReference type="SMART" id="SM00020">
    <property type="entry name" value="Tryp_SPc"/>
    <property type="match status" value="1"/>
</dbReference>
<dbReference type="GO" id="GO:0016787">
    <property type="term" value="F:hydrolase activity"/>
    <property type="evidence" value="ECO:0007669"/>
    <property type="project" value="UniProtKB-KW"/>
</dbReference>
<evidence type="ECO:0000256" key="3">
    <source>
        <dbReference type="SAM" id="MobiDB-lite"/>
    </source>
</evidence>
<evidence type="ECO:0000313" key="6">
    <source>
        <dbReference type="Proteomes" id="UP001214757"/>
    </source>
</evidence>
<name>A0ABT5LXU3_9GAMM</name>
<dbReference type="RefSeq" id="WP_273577890.1">
    <property type="nucleotide sequence ID" value="NZ_JAQRFO010000001.1"/>
</dbReference>
<dbReference type="Pfam" id="PF00089">
    <property type="entry name" value="Trypsin"/>
    <property type="match status" value="1"/>
</dbReference>
<keyword evidence="2" id="KW-1015">Disulfide bond</keyword>
<evidence type="ECO:0000256" key="1">
    <source>
        <dbReference type="ARBA" id="ARBA00007664"/>
    </source>
</evidence>
<dbReference type="PROSITE" id="PS00134">
    <property type="entry name" value="TRYPSIN_HIS"/>
    <property type="match status" value="1"/>
</dbReference>
<comment type="caution">
    <text evidence="5">The sequence shown here is derived from an EMBL/GenBank/DDBJ whole genome shotgun (WGS) entry which is preliminary data.</text>
</comment>
<evidence type="ECO:0000256" key="2">
    <source>
        <dbReference type="ARBA" id="ARBA00023157"/>
    </source>
</evidence>
<organism evidence="5 6">
    <name type="scientific">Xenorhabdus aichiensis</name>
    <dbReference type="NCBI Taxonomy" id="3025874"/>
    <lineage>
        <taxon>Bacteria</taxon>
        <taxon>Pseudomonadati</taxon>
        <taxon>Pseudomonadota</taxon>
        <taxon>Gammaproteobacteria</taxon>
        <taxon>Enterobacterales</taxon>
        <taxon>Morganellaceae</taxon>
        <taxon>Xenorhabdus</taxon>
    </lineage>
</organism>
<dbReference type="InterPro" id="IPR001314">
    <property type="entry name" value="Peptidase_S1A"/>
</dbReference>
<dbReference type="PANTHER" id="PTHR24276">
    <property type="entry name" value="POLYSERASE-RELATED"/>
    <property type="match status" value="1"/>
</dbReference>
<reference evidence="5 6" key="1">
    <citation type="submission" date="2023-02" db="EMBL/GenBank/DDBJ databases">
        <title>Entomopathogenic bacteria.</title>
        <authorList>
            <person name="Machado R.A."/>
        </authorList>
    </citation>
    <scope>NUCLEOTIDE SEQUENCE [LARGE SCALE GENOMIC DNA]</scope>
    <source>
        <strain evidence="5 6">XENO-7</strain>
    </source>
</reference>
<feature type="compositionally biased region" description="Basic and acidic residues" evidence="3">
    <location>
        <begin position="851"/>
        <end position="862"/>
    </location>
</feature>
<dbReference type="SUPFAM" id="SSF50494">
    <property type="entry name" value="Trypsin-like serine proteases"/>
    <property type="match status" value="1"/>
</dbReference>
<sequence>MIIIRSIFILFVLFYFDNSFSDATLKYPPLESIAGGEKSCEDSSDDKCKYWVVSIFYRDMNNKKHQLCSGSLIAPNYVLTAAHCMKEEHMAKEYIVMSYDKKTIGTSSYEKVKEYGGYDFALLQLNEPVELKKYGRVRRFFNYDGAYEKLNNNYYASYIYGYGLLGINEKTGVQVNNDVTQRRADVKIVTPALDARGWQGLMVEANKSKDLKPGVIQWGDSGGPMIWDDTIIGVASWGFDTFERKDGNDKRDYPFFIFSDVTGKYDDNYFGKNLIFGQWFSKEMEQIWIDNPDWNSHLAKRSEYIHVEGWGRPSSKINLFYSIDEGQEHLFSCKESVNSQGKWKCDIPRNEFITEILGEENDYKVTITAKEAEAPPQGKSWREDIVEAKIPSIAKAFGIVYPVDNTIVSTKDFTVRGYADPGSDVQLTLQSNISGRSYIQEELCKDLENKSLIKTTYYGLWSCTIDFEIINKIDNPNDNIKWNYKITANQKTKETNIYDQVDILFQPKEYIKLNVTENTEIKYKKMVDFSVNYVKEAKLFCIFSQTHLDCKNDKINQDKFYLLNVEEGRERSYKIGAMQKIEDADPLDPKLFLGKSNYFGSGYFSPEFIDKHRISNPKEIISTELKGQKLSGIGGDDSRYILQNGDILLSSEYSINIEGENENYYSEARLDKEQNSGVIPIKYGDYKNKKKFPIWDITLPSTLKDSLYRIEVVDKYHPLGLADIKKNWQGSSPDKSYFSIKTPNVEIKNPSEGGTEIVGTPSFLSGRSNVPGDEVDIKRRRIDSSSELKENIQNLAQETVICSGAVVSDNGNWQCDRPIIFPVGTYELTAELIKEGKVVATDITHITVEDKNDDKPEKKKFEINNPKNNSTIDPDNPITFSGTFSGPAGGGGGGGFGGFLSSLIGGIFGAVRELPPYSAVHLASFGSSRFIRGLFSGVIPIRWSYRKPKVEGTSVSL</sequence>